<protein>
    <submittedName>
        <fullName evidence="1">Uncharacterized protein</fullName>
    </submittedName>
</protein>
<dbReference type="EMBL" id="JBHSCO010000004">
    <property type="protein sequence ID" value="MFC4391990.1"/>
    <property type="molecule type" value="Genomic_DNA"/>
</dbReference>
<gene>
    <name evidence="1" type="ORF">ACFOY0_13405</name>
</gene>
<sequence>MTVKLTNLILKVLAENFKSSVSLEELAEIAGLYELLTDELPDLKPNQHLIQSIILENLIILHDQGMVHLEEMTDLSTITPKGLHAAALIENSYNNLD</sequence>
<proteinExistence type="predicted"/>
<comment type="caution">
    <text evidence="1">The sequence shown here is derived from an EMBL/GenBank/DDBJ whole genome shotgun (WGS) entry which is preliminary data.</text>
</comment>
<accession>A0ABV8W9J1</accession>
<reference evidence="2" key="1">
    <citation type="journal article" date="2019" name="Int. J. Syst. Evol. Microbiol.">
        <title>The Global Catalogue of Microorganisms (GCM) 10K type strain sequencing project: providing services to taxonomists for standard genome sequencing and annotation.</title>
        <authorList>
            <consortium name="The Broad Institute Genomics Platform"/>
            <consortium name="The Broad Institute Genome Sequencing Center for Infectious Disease"/>
            <person name="Wu L."/>
            <person name="Ma J."/>
        </authorList>
    </citation>
    <scope>NUCLEOTIDE SEQUENCE [LARGE SCALE GENOMIC DNA]</scope>
    <source>
        <strain evidence="2">CGMCC 1.15345</strain>
    </source>
</reference>
<evidence type="ECO:0000313" key="2">
    <source>
        <dbReference type="Proteomes" id="UP001595719"/>
    </source>
</evidence>
<dbReference type="RefSeq" id="WP_219071155.1">
    <property type="nucleotide sequence ID" value="NZ_JBHSCO010000004.1"/>
</dbReference>
<organism evidence="1 2">
    <name type="scientific">Flavobacterium quisquiliarum</name>
    <dbReference type="NCBI Taxonomy" id="1834436"/>
    <lineage>
        <taxon>Bacteria</taxon>
        <taxon>Pseudomonadati</taxon>
        <taxon>Bacteroidota</taxon>
        <taxon>Flavobacteriia</taxon>
        <taxon>Flavobacteriales</taxon>
        <taxon>Flavobacteriaceae</taxon>
        <taxon>Flavobacterium</taxon>
    </lineage>
</organism>
<evidence type="ECO:0000313" key="1">
    <source>
        <dbReference type="EMBL" id="MFC4391990.1"/>
    </source>
</evidence>
<dbReference type="Proteomes" id="UP001595719">
    <property type="component" value="Unassembled WGS sequence"/>
</dbReference>
<name>A0ABV8W9J1_9FLAO</name>
<keyword evidence="2" id="KW-1185">Reference proteome</keyword>